<reference evidence="2 3" key="1">
    <citation type="submission" date="2023-02" db="EMBL/GenBank/DDBJ databases">
        <title>LHISI_Scaffold_Assembly.</title>
        <authorList>
            <person name="Stuart O.P."/>
            <person name="Cleave R."/>
            <person name="Magrath M.J.L."/>
            <person name="Mikheyev A.S."/>
        </authorList>
    </citation>
    <scope>NUCLEOTIDE SEQUENCE [LARGE SCALE GENOMIC DNA]</scope>
    <source>
        <strain evidence="2">Daus_M_001</strain>
        <tissue evidence="2">Leg muscle</tissue>
    </source>
</reference>
<keyword evidence="3" id="KW-1185">Reference proteome</keyword>
<dbReference type="EMBL" id="JARBHB010000017">
    <property type="protein sequence ID" value="KAJ8865919.1"/>
    <property type="molecule type" value="Genomic_DNA"/>
</dbReference>
<feature type="region of interest" description="Disordered" evidence="1">
    <location>
        <begin position="29"/>
        <end position="78"/>
    </location>
</feature>
<gene>
    <name evidence="2" type="ORF">PR048_033442</name>
</gene>
<organism evidence="2 3">
    <name type="scientific">Dryococelus australis</name>
    <dbReference type="NCBI Taxonomy" id="614101"/>
    <lineage>
        <taxon>Eukaryota</taxon>
        <taxon>Metazoa</taxon>
        <taxon>Ecdysozoa</taxon>
        <taxon>Arthropoda</taxon>
        <taxon>Hexapoda</taxon>
        <taxon>Insecta</taxon>
        <taxon>Pterygota</taxon>
        <taxon>Neoptera</taxon>
        <taxon>Polyneoptera</taxon>
        <taxon>Phasmatodea</taxon>
        <taxon>Verophasmatodea</taxon>
        <taxon>Anareolatae</taxon>
        <taxon>Phasmatidae</taxon>
        <taxon>Eurycanthinae</taxon>
        <taxon>Dryococelus</taxon>
    </lineage>
</organism>
<sequence length="418" mass="46138">MSPHVNLTRAGDCNCENCSELPLWYHRPDEGERGEYGDGAGMKGRGKREIPRKPRRPTASSGTIPTREKAVARPGIEPDSPWWEASRLTTQLSWTPPKCGRGGEVVRLLASRKEDLAGSLSDFRLWESSLTMLLQRGLERRWMRAKRRSARVEKTGNPRENPPVSGIVLHDSHERKSETVSLLASQQGDWGSIPGPGRSAFSHMVIVPDDAVGRRVFSGNSRFPHPFIPVLFHTYLNHPHRLSRPRWSSGACLIYCDPIAKNKGRQVVYGHSLGDGPVICIANTLIYTPIYCNTSPIQQFFGCMVLRHCRFQDSALTASRPYKGSERPLLPNVAHKYSAVAFAAHFVALADFLLPRLCEMLQAARRGRREARVGASSTTAAEDVGMSFHVGTSGSEELVALGVQPPVSRLSCGLSLIA</sequence>
<evidence type="ECO:0000256" key="1">
    <source>
        <dbReference type="SAM" id="MobiDB-lite"/>
    </source>
</evidence>
<evidence type="ECO:0000313" key="3">
    <source>
        <dbReference type="Proteomes" id="UP001159363"/>
    </source>
</evidence>
<name>A0ABQ9G4G4_9NEOP</name>
<evidence type="ECO:0000313" key="2">
    <source>
        <dbReference type="EMBL" id="KAJ8865919.1"/>
    </source>
</evidence>
<protein>
    <submittedName>
        <fullName evidence="2">Uncharacterized protein</fullName>
    </submittedName>
</protein>
<dbReference type="Proteomes" id="UP001159363">
    <property type="component" value="Chromosome 16"/>
</dbReference>
<comment type="caution">
    <text evidence="2">The sequence shown here is derived from an EMBL/GenBank/DDBJ whole genome shotgun (WGS) entry which is preliminary data.</text>
</comment>
<accession>A0ABQ9G4G4</accession>
<proteinExistence type="predicted"/>